<evidence type="ECO:0008006" key="3">
    <source>
        <dbReference type="Google" id="ProtNLM"/>
    </source>
</evidence>
<evidence type="ECO:0000313" key="2">
    <source>
        <dbReference type="Proteomes" id="UP000579647"/>
    </source>
</evidence>
<dbReference type="AlphaFoldDB" id="A0A840W9B0"/>
<sequence length="348" mass="38675">MLYELGLSGGLAPVPETTFAEAGVWERRDLQAAVHDHIGVLGDDLKVVAEEFDRFEGSRRRIDLLCVDRQLCLVVVELKRTADGGHMELQALRYAAMVAGMPFDDLCAALARHRRAVDGGEFTVERARAELLEWWEDEGDEEPVIGRDVRVILVSADFGQEVTTAVLWLNEVYGTDIRCVRLSPYRHGDSVLLDVQHIIPLPEAEDFLIQARQHSDAVRTASGRDRTRYLIEFEGRSEGPLNKRRAVLAMVGAVHAAGADPERVRGAVGEGKFRSVAVPEPGQELWEAFAERHGLSREQRSRWFHEDPLADGDRVWVLSNQWGTDTEDVLRALAALAPGNGGPAFRAV</sequence>
<reference evidence="1 2" key="1">
    <citation type="submission" date="2020-08" db="EMBL/GenBank/DDBJ databases">
        <title>Sequencing the genomes of 1000 actinobacteria strains.</title>
        <authorList>
            <person name="Klenk H.-P."/>
        </authorList>
    </citation>
    <scope>NUCLEOTIDE SEQUENCE [LARGE SCALE GENOMIC DNA]</scope>
    <source>
        <strain evidence="1 2">DSM 44598</strain>
    </source>
</reference>
<organism evidence="1 2">
    <name type="scientific">Nocardiopsis metallicus</name>
    <dbReference type="NCBI Taxonomy" id="179819"/>
    <lineage>
        <taxon>Bacteria</taxon>
        <taxon>Bacillati</taxon>
        <taxon>Actinomycetota</taxon>
        <taxon>Actinomycetes</taxon>
        <taxon>Streptosporangiales</taxon>
        <taxon>Nocardiopsidaceae</taxon>
        <taxon>Nocardiopsis</taxon>
    </lineage>
</organism>
<dbReference type="RefSeq" id="WP_184362001.1">
    <property type="nucleotide sequence ID" value="NZ_BAAAKM010000100.1"/>
</dbReference>
<dbReference type="InterPro" id="IPR011856">
    <property type="entry name" value="tRNA_endonuc-like_dom_sf"/>
</dbReference>
<protein>
    <recommendedName>
        <fullName evidence="3">Endonuclease NucS</fullName>
    </recommendedName>
</protein>
<proteinExistence type="predicted"/>
<evidence type="ECO:0000313" key="1">
    <source>
        <dbReference type="EMBL" id="MBB5489641.1"/>
    </source>
</evidence>
<dbReference type="GO" id="GO:0003676">
    <property type="term" value="F:nucleic acid binding"/>
    <property type="evidence" value="ECO:0007669"/>
    <property type="project" value="InterPro"/>
</dbReference>
<keyword evidence="2" id="KW-1185">Reference proteome</keyword>
<dbReference type="EMBL" id="JACHDO010000001">
    <property type="protein sequence ID" value="MBB5489641.1"/>
    <property type="molecule type" value="Genomic_DNA"/>
</dbReference>
<dbReference type="Gene3D" id="3.40.1350.10">
    <property type="match status" value="1"/>
</dbReference>
<name>A0A840W9B0_9ACTN</name>
<gene>
    <name evidence="1" type="ORF">HNR07_000778</name>
</gene>
<accession>A0A840W9B0</accession>
<comment type="caution">
    <text evidence="1">The sequence shown here is derived from an EMBL/GenBank/DDBJ whole genome shotgun (WGS) entry which is preliminary data.</text>
</comment>
<dbReference type="Proteomes" id="UP000579647">
    <property type="component" value="Unassembled WGS sequence"/>
</dbReference>